<organism evidence="7 8">
    <name type="scientific">Corynebacterium meitnerae</name>
    <dbReference type="NCBI Taxonomy" id="2913498"/>
    <lineage>
        <taxon>Bacteria</taxon>
        <taxon>Bacillati</taxon>
        <taxon>Actinomycetota</taxon>
        <taxon>Actinomycetes</taxon>
        <taxon>Mycobacteriales</taxon>
        <taxon>Corynebacteriaceae</taxon>
        <taxon>Corynebacterium</taxon>
    </lineage>
</organism>
<dbReference type="RefSeq" id="WP_269965607.1">
    <property type="nucleotide sequence ID" value="NZ_JAKMUS010000009.1"/>
</dbReference>
<feature type="domain" description="ABC-2 type transporter transmembrane" evidence="6">
    <location>
        <begin position="27"/>
        <end position="170"/>
    </location>
</feature>
<comment type="subcellular location">
    <subcellularLocation>
        <location evidence="1">Membrane</location>
        <topology evidence="1">Multi-pass membrane protein</topology>
    </subcellularLocation>
</comment>
<dbReference type="InterPro" id="IPR023908">
    <property type="entry name" value="xxxLxxG_rpt"/>
</dbReference>
<accession>A0A9X3RJ83</accession>
<dbReference type="PANTHER" id="PTHR43077:SF10">
    <property type="entry name" value="TRANSPORT PERMEASE PROTEIN"/>
    <property type="match status" value="1"/>
</dbReference>
<dbReference type="NCBIfam" id="TIGR03057">
    <property type="entry name" value="xxxLxxG_by_4"/>
    <property type="match status" value="8"/>
</dbReference>
<dbReference type="NCBIfam" id="TIGR03061">
    <property type="entry name" value="pip_yhgE_Nterm"/>
    <property type="match status" value="1"/>
</dbReference>
<dbReference type="EMBL" id="JAKMUS010000009">
    <property type="protein sequence ID" value="MCZ9294184.1"/>
    <property type="molecule type" value="Genomic_DNA"/>
</dbReference>
<evidence type="ECO:0000256" key="2">
    <source>
        <dbReference type="ARBA" id="ARBA00022692"/>
    </source>
</evidence>
<evidence type="ECO:0000256" key="4">
    <source>
        <dbReference type="ARBA" id="ARBA00023136"/>
    </source>
</evidence>
<sequence>MSTEGTEKMSRLERLLMWRPFSTTARTLIILALVVPLLFSGLFMWAMWDPTGSVPQTRLAVVNEDKGVDRGEGAGLEKFGDKVAEGLTSRDYLDFKEVSAEEARDGLLKGKYLFTVTIPENFSENVVTVIDPEPKQAEILIDFNDYNGTNGAVLTAGLVPQIQAEVAAEVSRTYAEEVLSGINELGDGIRAAADGSKQLDDGVGQLQDGAGRAIDGINRLDDGANQLHDGTGRLVPGTTELNDGAYQLKDGLHQLSGGTDQLADGARQIDEGVNQLTGTLIPVLEGVQGGVAQLRPVIDSLRAMGLHEQANKIESSLGRFLPGSEKNLVNDLKRLSAGTGELYANLADPNMPYRNGLNRLVDGANRLADGTDQLADGANQLRDGTTRLTDGTGQLVDGGAQLEDGIGRLKDGLDELSTKLGDGAQRAPSVKSLDQSSEQIAVPILFQEANLHPTQVVVDPADPTVKKPSSGFSILGLVVINFLLMAVVSILLPHAIGRRHKASGAVGPVMSAWVRMFGINVALTALLGFVSITLGWRPSSWIVAILALLLIDAAGTSIFQFFRILFGRVVGALFNVGFFAMGLFVAGAVWPLSTLPAPLAALNPLHPMSHARNLFVRSVDGIYDGTFWLAFIVLVVSGLVAVGASVVIYDARRKALHIQDPNENEKQREEYAREIREGEEPLESVFSRG</sequence>
<dbReference type="Proteomes" id="UP001146468">
    <property type="component" value="Unassembled WGS sequence"/>
</dbReference>
<keyword evidence="8" id="KW-1185">Reference proteome</keyword>
<evidence type="ECO:0000313" key="7">
    <source>
        <dbReference type="EMBL" id="MCZ9294184.1"/>
    </source>
</evidence>
<gene>
    <name evidence="7" type="ORF">L8U60_06760</name>
</gene>
<dbReference type="AlphaFoldDB" id="A0A9X3RJ83"/>
<keyword evidence="4 5" id="KW-0472">Membrane</keyword>
<proteinExistence type="predicted"/>
<dbReference type="Pfam" id="PF12698">
    <property type="entry name" value="ABC2_membrane_3"/>
    <property type="match status" value="1"/>
</dbReference>
<reference evidence="7" key="1">
    <citation type="submission" date="2022-02" db="EMBL/GenBank/DDBJ databases">
        <title>Corynebacterium sp. from urogenital microbiome.</title>
        <authorList>
            <person name="Cappelli E.A."/>
            <person name="Ribeiro T.G."/>
            <person name="Peixe L."/>
        </authorList>
    </citation>
    <scope>NUCLEOTIDE SEQUENCE</scope>
    <source>
        <strain evidence="7">C8Ua_172</strain>
    </source>
</reference>
<evidence type="ECO:0000256" key="3">
    <source>
        <dbReference type="ARBA" id="ARBA00022989"/>
    </source>
</evidence>
<dbReference type="GO" id="GO:0016020">
    <property type="term" value="C:membrane"/>
    <property type="evidence" value="ECO:0007669"/>
    <property type="project" value="UniProtKB-SubCell"/>
</dbReference>
<dbReference type="InterPro" id="IPR051328">
    <property type="entry name" value="T7SS_ABC-Transporter"/>
</dbReference>
<dbReference type="PANTHER" id="PTHR43077">
    <property type="entry name" value="TRANSPORT PERMEASE YVFS-RELATED"/>
    <property type="match status" value="1"/>
</dbReference>
<feature type="transmembrane region" description="Helical" evidence="5">
    <location>
        <begin position="27"/>
        <end position="48"/>
    </location>
</feature>
<evidence type="ECO:0000256" key="1">
    <source>
        <dbReference type="ARBA" id="ARBA00004141"/>
    </source>
</evidence>
<comment type="caution">
    <text evidence="7">The sequence shown here is derived from an EMBL/GenBank/DDBJ whole genome shotgun (WGS) entry which is preliminary data.</text>
</comment>
<name>A0A9X3RJ83_9CORY</name>
<dbReference type="InterPro" id="IPR013525">
    <property type="entry name" value="ABC2_TM"/>
</dbReference>
<keyword evidence="2 5" id="KW-0812">Transmembrane</keyword>
<dbReference type="GO" id="GO:0140359">
    <property type="term" value="F:ABC-type transporter activity"/>
    <property type="evidence" value="ECO:0007669"/>
    <property type="project" value="InterPro"/>
</dbReference>
<feature type="transmembrane region" description="Helical" evidence="5">
    <location>
        <begin position="569"/>
        <end position="590"/>
    </location>
</feature>
<feature type="transmembrane region" description="Helical" evidence="5">
    <location>
        <begin position="513"/>
        <end position="535"/>
    </location>
</feature>
<feature type="transmembrane region" description="Helical" evidence="5">
    <location>
        <begin position="627"/>
        <end position="649"/>
    </location>
</feature>
<evidence type="ECO:0000313" key="8">
    <source>
        <dbReference type="Proteomes" id="UP001146468"/>
    </source>
</evidence>
<feature type="transmembrane region" description="Helical" evidence="5">
    <location>
        <begin position="541"/>
        <end position="562"/>
    </location>
</feature>
<keyword evidence="3 5" id="KW-1133">Transmembrane helix</keyword>
<feature type="transmembrane region" description="Helical" evidence="5">
    <location>
        <begin position="472"/>
        <end position="492"/>
    </location>
</feature>
<evidence type="ECO:0000259" key="6">
    <source>
        <dbReference type="Pfam" id="PF12698"/>
    </source>
</evidence>
<protein>
    <submittedName>
        <fullName evidence="7">YhgE/Pip domain-containing protein</fullName>
    </submittedName>
</protein>
<dbReference type="Gene3D" id="1.10.287.950">
    <property type="entry name" value="Methyl-accepting chemotaxis protein"/>
    <property type="match status" value="1"/>
</dbReference>
<evidence type="ECO:0000256" key="5">
    <source>
        <dbReference type="SAM" id="Phobius"/>
    </source>
</evidence>
<dbReference type="InterPro" id="IPR017500">
    <property type="entry name" value="Phage_infect_YhgE_N"/>
</dbReference>